<dbReference type="AlphaFoldDB" id="A0AAV4FY76"/>
<gene>
    <name evidence="2" type="ORF">ElyMa_003990900</name>
</gene>
<sequence>MSISMADTSNLRRGFFIYINIREVRDQIGVIEPEVIMHKGDNHNHNDEDTGSVHGGGGEGEASQDKVEKMIESGTARAQAEVEELNILRPNIRVNVHDPRARSAVDSLKMQQQKKEIGPTFERAVHGHDHVHDHEKESDHTSRKVIKYKDIVDLELGEQMLKGIDLSRLLEQERREAAEWRQLSGYGDEDDVSISMKHTACAGLKWHGL</sequence>
<protein>
    <submittedName>
        <fullName evidence="2">Uncharacterized protein</fullName>
    </submittedName>
</protein>
<comment type="caution">
    <text evidence="2">The sequence shown here is derived from an EMBL/GenBank/DDBJ whole genome shotgun (WGS) entry which is preliminary data.</text>
</comment>
<feature type="region of interest" description="Disordered" evidence="1">
    <location>
        <begin position="39"/>
        <end position="65"/>
    </location>
</feature>
<name>A0AAV4FY76_9GAST</name>
<evidence type="ECO:0000256" key="1">
    <source>
        <dbReference type="SAM" id="MobiDB-lite"/>
    </source>
</evidence>
<organism evidence="2 3">
    <name type="scientific">Elysia marginata</name>
    <dbReference type="NCBI Taxonomy" id="1093978"/>
    <lineage>
        <taxon>Eukaryota</taxon>
        <taxon>Metazoa</taxon>
        <taxon>Spiralia</taxon>
        <taxon>Lophotrochozoa</taxon>
        <taxon>Mollusca</taxon>
        <taxon>Gastropoda</taxon>
        <taxon>Heterobranchia</taxon>
        <taxon>Euthyneura</taxon>
        <taxon>Panpulmonata</taxon>
        <taxon>Sacoglossa</taxon>
        <taxon>Placobranchoidea</taxon>
        <taxon>Plakobranchidae</taxon>
        <taxon>Elysia</taxon>
    </lineage>
</organism>
<reference evidence="2 3" key="1">
    <citation type="journal article" date="2021" name="Elife">
        <title>Chloroplast acquisition without the gene transfer in kleptoplastic sea slugs, Plakobranchus ocellatus.</title>
        <authorList>
            <person name="Maeda T."/>
            <person name="Takahashi S."/>
            <person name="Yoshida T."/>
            <person name="Shimamura S."/>
            <person name="Takaki Y."/>
            <person name="Nagai Y."/>
            <person name="Toyoda A."/>
            <person name="Suzuki Y."/>
            <person name="Arimoto A."/>
            <person name="Ishii H."/>
            <person name="Satoh N."/>
            <person name="Nishiyama T."/>
            <person name="Hasebe M."/>
            <person name="Maruyama T."/>
            <person name="Minagawa J."/>
            <person name="Obokata J."/>
            <person name="Shigenobu S."/>
        </authorList>
    </citation>
    <scope>NUCLEOTIDE SEQUENCE [LARGE SCALE GENOMIC DNA]</scope>
</reference>
<feature type="compositionally biased region" description="Basic and acidic residues" evidence="1">
    <location>
        <begin position="39"/>
        <end position="48"/>
    </location>
</feature>
<dbReference type="Proteomes" id="UP000762676">
    <property type="component" value="Unassembled WGS sequence"/>
</dbReference>
<evidence type="ECO:0000313" key="3">
    <source>
        <dbReference type="Proteomes" id="UP000762676"/>
    </source>
</evidence>
<keyword evidence="3" id="KW-1185">Reference proteome</keyword>
<proteinExistence type="predicted"/>
<dbReference type="EMBL" id="BMAT01008113">
    <property type="protein sequence ID" value="GFR78283.1"/>
    <property type="molecule type" value="Genomic_DNA"/>
</dbReference>
<evidence type="ECO:0000313" key="2">
    <source>
        <dbReference type="EMBL" id="GFR78283.1"/>
    </source>
</evidence>
<accession>A0AAV4FY76</accession>